<dbReference type="AlphaFoldDB" id="A0A5B8K0W3"/>
<gene>
    <name evidence="4" type="ORF">FOY43_00935</name>
</gene>
<accession>A0A5B8K0W3</accession>
<organism evidence="4 5">
    <name type="scientific">Mycoplasma anserisalpingitidis</name>
    <dbReference type="NCBI Taxonomy" id="519450"/>
    <lineage>
        <taxon>Bacteria</taxon>
        <taxon>Bacillati</taxon>
        <taxon>Mycoplasmatota</taxon>
        <taxon>Mollicutes</taxon>
        <taxon>Mycoplasmataceae</taxon>
        <taxon>Mycoplasma</taxon>
    </lineage>
</organism>
<dbReference type="Proteomes" id="UP000317512">
    <property type="component" value="Chromosome"/>
</dbReference>
<sequence length="782" mass="88356">MKKKLRLLKLVLPVATITPALLSASCFGGQKEDEKPVDKNPGETSKPENPSTPGDTEGNKPSTQPVKYSEIIELFNAGSIFKKKISYQEFLKFSNQEGKETGRIDHYINNDGSTTISINKNTATLNESIFSDELLKLGDFTINFKKETNKVGFAYRDELQKGFEIADESATAENAKSSSSRLVFKVDKENETITILSVALYKYIPDQGLILLVPTEKDFVISVDQSTKKPVDNTENTTPENPSTPVNPETPDQPETGESNNEEKTDSEQDKPKNETVVQPSVNLPEKYESLSDAEKLLYLFENDLVFKKYISEQDFNLLSSQSRKRIDFDQKNLFFYLNNDRKIVFNTDIFSDEINLIFSFTKNVKRDTGKIGVVLMDKNNQQYINSENSKKNASASGRFVYEVNAEKKTITIKQLAVAEFSLEKGFKLYSKLDGIKDFVIKVGTQADLEAQDKPTIDEPSEETNNSEKVLIHNFEEIKKSNDFNSIQVDINALPFVLQNILNKVNKVKTSASEEGLQKLNKLEAKLNESIHLIKSLKDDKLAKIFKNYIDSILTSDNVLKINQILEKSDSSERLIYSSLNIEEGNYLSVVQLIASIWEKTINIVADANNETGTGAVKLNQKFIRAAGTKLKSIYQNALTNIYADIVALNYLEIKSSIDQLVKDSQYLDYADELYSLKQYEVLLNNTLTSSNTVLNKYKSEINSLKSDAENNKEKITSLNSKISSLQSAQFQVKTFLNSNKEELDMLKSLTFDKLSEEQQKLLTSLKYKLMTLKSQLERSMK</sequence>
<reference evidence="5" key="1">
    <citation type="submission" date="2019-07" db="EMBL/GenBank/DDBJ databases">
        <title>Complete genome sequences of three Mycoplasma sp. 1220 strains.</title>
        <authorList>
            <person name="Grozner D."/>
            <person name="Forro B."/>
            <person name="Kovacs A.B."/>
            <person name="Marton S."/>
            <person name="Banyai K."/>
            <person name="Kreizinger Z."/>
            <person name="Sulyok K.M."/>
            <person name="Gyuranecz M."/>
        </authorList>
    </citation>
    <scope>NUCLEOTIDE SEQUENCE [LARGE SCALE GENOMIC DNA]</scope>
    <source>
        <strain evidence="5">MYCAV93</strain>
    </source>
</reference>
<dbReference type="RefSeq" id="WP_146308702.1">
    <property type="nucleotide sequence ID" value="NZ_CP041663.1"/>
</dbReference>
<evidence type="ECO:0000313" key="4">
    <source>
        <dbReference type="EMBL" id="QDY88230.1"/>
    </source>
</evidence>
<dbReference type="EMBL" id="CP041663">
    <property type="protein sequence ID" value="QDY88230.1"/>
    <property type="molecule type" value="Genomic_DNA"/>
</dbReference>
<evidence type="ECO:0000313" key="5">
    <source>
        <dbReference type="Proteomes" id="UP000317512"/>
    </source>
</evidence>
<keyword evidence="3" id="KW-0732">Signal</keyword>
<protein>
    <recommendedName>
        <fullName evidence="6">Lipoprotein</fullName>
    </recommendedName>
</protein>
<feature type="compositionally biased region" description="Basic and acidic residues" evidence="2">
    <location>
        <begin position="261"/>
        <end position="274"/>
    </location>
</feature>
<feature type="compositionally biased region" description="Polar residues" evidence="2">
    <location>
        <begin position="47"/>
        <end position="64"/>
    </location>
</feature>
<feature type="coiled-coil region" evidence="1">
    <location>
        <begin position="695"/>
        <end position="729"/>
    </location>
</feature>
<keyword evidence="1" id="KW-0175">Coiled coil</keyword>
<evidence type="ECO:0000256" key="1">
    <source>
        <dbReference type="SAM" id="Coils"/>
    </source>
</evidence>
<feature type="signal peptide" evidence="3">
    <location>
        <begin position="1"/>
        <end position="23"/>
    </location>
</feature>
<feature type="compositionally biased region" description="Low complexity" evidence="2">
    <location>
        <begin position="233"/>
        <end position="250"/>
    </location>
</feature>
<evidence type="ECO:0000256" key="3">
    <source>
        <dbReference type="SAM" id="SignalP"/>
    </source>
</evidence>
<feature type="region of interest" description="Disordered" evidence="2">
    <location>
        <begin position="226"/>
        <end position="284"/>
    </location>
</feature>
<feature type="compositionally biased region" description="Basic and acidic residues" evidence="2">
    <location>
        <begin position="30"/>
        <end position="41"/>
    </location>
</feature>
<evidence type="ECO:0008006" key="6">
    <source>
        <dbReference type="Google" id="ProtNLM"/>
    </source>
</evidence>
<dbReference type="OrthoDB" id="401034at2"/>
<proteinExistence type="predicted"/>
<name>A0A5B8K0W3_9MOLU</name>
<feature type="chain" id="PRO_5023114959" description="Lipoprotein" evidence="3">
    <location>
        <begin position="24"/>
        <end position="782"/>
    </location>
</feature>
<feature type="region of interest" description="Disordered" evidence="2">
    <location>
        <begin position="29"/>
        <end position="64"/>
    </location>
</feature>
<dbReference type="PROSITE" id="PS51257">
    <property type="entry name" value="PROKAR_LIPOPROTEIN"/>
    <property type="match status" value="1"/>
</dbReference>
<evidence type="ECO:0000256" key="2">
    <source>
        <dbReference type="SAM" id="MobiDB-lite"/>
    </source>
</evidence>